<keyword evidence="6 9" id="KW-0333">Golgi apparatus</keyword>
<dbReference type="EC" id="2.8.2.-" evidence="9"/>
<accession>A0A815LVQ2</accession>
<evidence type="ECO:0000256" key="5">
    <source>
        <dbReference type="ARBA" id="ARBA00022989"/>
    </source>
</evidence>
<keyword evidence="3 9" id="KW-0808">Transferase</keyword>
<keyword evidence="8 9" id="KW-0325">Glycoprotein</keyword>
<keyword evidence="7 9" id="KW-0472">Membrane</keyword>
<evidence type="ECO:0000313" key="12">
    <source>
        <dbReference type="Proteomes" id="UP000663845"/>
    </source>
</evidence>
<dbReference type="EMBL" id="CAJNOG010001161">
    <property type="protein sequence ID" value="CAF1415877.1"/>
    <property type="molecule type" value="Genomic_DNA"/>
</dbReference>
<evidence type="ECO:0000256" key="2">
    <source>
        <dbReference type="ARBA" id="ARBA00006339"/>
    </source>
</evidence>
<dbReference type="AlphaFoldDB" id="A0A815LVQ2"/>
<evidence type="ECO:0000256" key="3">
    <source>
        <dbReference type="ARBA" id="ARBA00022679"/>
    </source>
</evidence>
<dbReference type="InterPro" id="IPR018011">
    <property type="entry name" value="Carb_sulfotrans_8-10"/>
</dbReference>
<comment type="subcellular location">
    <subcellularLocation>
        <location evidence="1 9">Golgi apparatus membrane</location>
        <topology evidence="1 9">Single-pass type II membrane protein</topology>
    </subcellularLocation>
</comment>
<comment type="similarity">
    <text evidence="2 9">Belongs to the sulfotransferase 2 family.</text>
</comment>
<proteinExistence type="inferred from homology"/>
<evidence type="ECO:0000313" key="11">
    <source>
        <dbReference type="EMBL" id="CAF4235634.1"/>
    </source>
</evidence>
<protein>
    <recommendedName>
        <fullName evidence="9">Carbohydrate sulfotransferase</fullName>
        <ecNumber evidence="9">2.8.2.-</ecNumber>
    </recommendedName>
</protein>
<evidence type="ECO:0000256" key="9">
    <source>
        <dbReference type="RuleBase" id="RU364020"/>
    </source>
</evidence>
<name>A0A815LVQ2_9BILA</name>
<keyword evidence="9" id="KW-0119">Carbohydrate metabolism</keyword>
<keyword evidence="5 9" id="KW-1133">Transmembrane helix</keyword>
<keyword evidence="4 9" id="KW-0812">Transmembrane</keyword>
<dbReference type="Proteomes" id="UP000663844">
    <property type="component" value="Unassembled WGS sequence"/>
</dbReference>
<sequence length="320" mass="38504">MKHSGIGNLFGHRLQYRMIYVVNFAFLCVIIVYLSFCLMLWRVTKVVEKPDQFCREYKPSIVHKNLLYIQSMNILYCNVPKAASSNLRRVLHAHLFPNSRHDPDRSQVWRNFEKDFRKFYLDNNIESQSVINNRTMNVFKFLLVRHPFRRIYSAYKDKFVHEHLDNALFGWQATEEGILLQMYPNETVLSLRRRDARLDFRTFLLFLVDSVKRKRSMDNHWDQIVSRCSVCHIDYDWVGKVENLKEDGPILLKQFKGMTKYGIEFPSWKLDEPEHNKTDLNDKQIVELFRMTLNSQDDFRMLVDYYKPDFQAFKYALPHY</sequence>
<gene>
    <name evidence="10" type="ORF">JYZ213_LOCUS38670</name>
    <name evidence="11" type="ORF">OXD698_LOCUS42641</name>
</gene>
<evidence type="ECO:0000256" key="8">
    <source>
        <dbReference type="ARBA" id="ARBA00023180"/>
    </source>
</evidence>
<evidence type="ECO:0000256" key="1">
    <source>
        <dbReference type="ARBA" id="ARBA00004323"/>
    </source>
</evidence>
<dbReference type="Proteomes" id="UP000663845">
    <property type="component" value="Unassembled WGS sequence"/>
</dbReference>
<comment type="caution">
    <text evidence="10">The sequence shown here is derived from an EMBL/GenBank/DDBJ whole genome shotgun (WGS) entry which is preliminary data.</text>
</comment>
<organism evidence="10 12">
    <name type="scientific">Adineta steineri</name>
    <dbReference type="NCBI Taxonomy" id="433720"/>
    <lineage>
        <taxon>Eukaryota</taxon>
        <taxon>Metazoa</taxon>
        <taxon>Spiralia</taxon>
        <taxon>Gnathifera</taxon>
        <taxon>Rotifera</taxon>
        <taxon>Eurotatoria</taxon>
        <taxon>Bdelloidea</taxon>
        <taxon>Adinetida</taxon>
        <taxon>Adinetidae</taxon>
        <taxon>Adineta</taxon>
    </lineage>
</organism>
<dbReference type="EMBL" id="CAJOAZ010011337">
    <property type="protein sequence ID" value="CAF4235634.1"/>
    <property type="molecule type" value="Genomic_DNA"/>
</dbReference>
<dbReference type="Pfam" id="PF03567">
    <property type="entry name" value="Sulfotransfer_2"/>
    <property type="match status" value="1"/>
</dbReference>
<evidence type="ECO:0000256" key="7">
    <source>
        <dbReference type="ARBA" id="ARBA00023136"/>
    </source>
</evidence>
<reference evidence="10" key="1">
    <citation type="submission" date="2021-02" db="EMBL/GenBank/DDBJ databases">
        <authorList>
            <person name="Nowell W R."/>
        </authorList>
    </citation>
    <scope>NUCLEOTIDE SEQUENCE</scope>
</reference>
<dbReference type="GO" id="GO:0000139">
    <property type="term" value="C:Golgi membrane"/>
    <property type="evidence" value="ECO:0007669"/>
    <property type="project" value="UniProtKB-SubCell"/>
</dbReference>
<evidence type="ECO:0000313" key="10">
    <source>
        <dbReference type="EMBL" id="CAF1415877.1"/>
    </source>
</evidence>
<dbReference type="GO" id="GO:0008146">
    <property type="term" value="F:sulfotransferase activity"/>
    <property type="evidence" value="ECO:0007669"/>
    <property type="project" value="InterPro"/>
</dbReference>
<dbReference type="PANTHER" id="PTHR12137:SF54">
    <property type="entry name" value="CARBOHYDRATE SULFOTRANSFERASE"/>
    <property type="match status" value="1"/>
</dbReference>
<dbReference type="GO" id="GO:0016051">
    <property type="term" value="P:carbohydrate biosynthetic process"/>
    <property type="evidence" value="ECO:0007669"/>
    <property type="project" value="InterPro"/>
</dbReference>
<dbReference type="PANTHER" id="PTHR12137">
    <property type="entry name" value="CARBOHYDRATE SULFOTRANSFERASE"/>
    <property type="match status" value="1"/>
</dbReference>
<evidence type="ECO:0000256" key="6">
    <source>
        <dbReference type="ARBA" id="ARBA00023034"/>
    </source>
</evidence>
<dbReference type="InterPro" id="IPR005331">
    <property type="entry name" value="Sulfotransferase"/>
</dbReference>
<feature type="transmembrane region" description="Helical" evidence="9">
    <location>
        <begin position="20"/>
        <end position="41"/>
    </location>
</feature>
<keyword evidence="9" id="KW-0735">Signal-anchor</keyword>
<evidence type="ECO:0000256" key="4">
    <source>
        <dbReference type="ARBA" id="ARBA00022692"/>
    </source>
</evidence>